<dbReference type="Pfam" id="PF08100">
    <property type="entry name" value="Dimerisation"/>
    <property type="match status" value="1"/>
</dbReference>
<feature type="domain" description="O-methyltransferase C-terminal" evidence="5">
    <location>
        <begin position="142"/>
        <end position="342"/>
    </location>
</feature>
<keyword evidence="2 7" id="KW-0808">Transferase</keyword>
<dbReference type="PANTHER" id="PTHR11746">
    <property type="entry name" value="O-METHYLTRANSFERASE"/>
    <property type="match status" value="1"/>
</dbReference>
<evidence type="ECO:0000259" key="5">
    <source>
        <dbReference type="Pfam" id="PF00891"/>
    </source>
</evidence>
<accession>A0A6N0C876</accession>
<dbReference type="InterPro" id="IPR001077">
    <property type="entry name" value="COMT_C"/>
</dbReference>
<dbReference type="Gene3D" id="3.40.50.150">
    <property type="entry name" value="Vaccinia Virus protein VP39"/>
    <property type="match status" value="1"/>
</dbReference>
<gene>
    <name evidence="7" type="primary">OMTB</name>
</gene>
<dbReference type="InterPro" id="IPR016461">
    <property type="entry name" value="COMT-like"/>
</dbReference>
<dbReference type="AlphaFoldDB" id="A0A6N0C876"/>
<evidence type="ECO:0000256" key="1">
    <source>
        <dbReference type="ARBA" id="ARBA00022603"/>
    </source>
</evidence>
<feature type="domain" description="O-methyltransferase dimerisation" evidence="6">
    <location>
        <begin position="23"/>
        <end position="115"/>
    </location>
</feature>
<dbReference type="GO" id="GO:0046983">
    <property type="term" value="F:protein dimerization activity"/>
    <property type="evidence" value="ECO:0007669"/>
    <property type="project" value="InterPro"/>
</dbReference>
<dbReference type="SUPFAM" id="SSF53335">
    <property type="entry name" value="S-adenosyl-L-methionine-dependent methyltransferases"/>
    <property type="match status" value="1"/>
</dbReference>
<reference evidence="7" key="1">
    <citation type="submission" date="2019-05" db="EMBL/GenBank/DDBJ databases">
        <authorList>
            <person name="Chau Y."/>
            <person name="Weng J.-K."/>
        </authorList>
    </citation>
    <scope>NUCLEOTIDE SEQUENCE</scope>
    <source>
        <tissue evidence="7">Leaf</tissue>
    </source>
</reference>
<protein>
    <submittedName>
        <fullName evidence="7">Putative O-methyltransferase</fullName>
    </submittedName>
</protein>
<evidence type="ECO:0000256" key="4">
    <source>
        <dbReference type="PIRSR" id="PIRSR005739-1"/>
    </source>
</evidence>
<dbReference type="InterPro" id="IPR036390">
    <property type="entry name" value="WH_DNA-bd_sf"/>
</dbReference>
<keyword evidence="3" id="KW-0949">S-adenosyl-L-methionine</keyword>
<evidence type="ECO:0000256" key="3">
    <source>
        <dbReference type="ARBA" id="ARBA00022691"/>
    </source>
</evidence>
<sequence length="365" mass="40823">MGSVQNQFQLTNQEEEDGLYGIQLLTSSLMPKVMEAAIELDVFQIIARAGEEAQLSPREIASKFATQNPEAPIMLDRLLRLLASYSVLNCSIKTDDNGHVESFYGLKSICKYFLPNEDGVSFIPWLSMFQYKTTQDFLPDTSDAVLHGGMAFNRVHGMNMFQYLGKDHKLADIFNKMMYVHTKIVMKKILAIYKGFEEVKQVVDIGGGLGNMSKIITSKYPTIKCINFDLPGVVETAPPLERVEHVGGDMFASVPRGDTIFLKSVLHNWDDERCLKLLKNCYEALPNGGKVIAVDLVVPPVPEPTAAAKGMYQLDIVMMLVSSGGKERTEKEFESLAKEAGFFSIILVCSAYNYWAMEFCKTEMN</sequence>
<dbReference type="PIRSF" id="PIRSF005739">
    <property type="entry name" value="O-mtase"/>
    <property type="match status" value="1"/>
</dbReference>
<dbReference type="InterPro" id="IPR012967">
    <property type="entry name" value="COMT_dimerisation"/>
</dbReference>
<dbReference type="EMBL" id="MN022946">
    <property type="protein sequence ID" value="QKO29237.1"/>
    <property type="molecule type" value="mRNA"/>
</dbReference>
<feature type="active site" description="Proton acceptor" evidence="4">
    <location>
        <position position="267"/>
    </location>
</feature>
<evidence type="ECO:0000256" key="2">
    <source>
        <dbReference type="ARBA" id="ARBA00022679"/>
    </source>
</evidence>
<organism evidence="7">
    <name type="scientific">Epimedium sagittatum</name>
    <dbReference type="NCBI Taxonomy" id="253616"/>
    <lineage>
        <taxon>Eukaryota</taxon>
        <taxon>Viridiplantae</taxon>
        <taxon>Streptophyta</taxon>
        <taxon>Embryophyta</taxon>
        <taxon>Tracheophyta</taxon>
        <taxon>Spermatophyta</taxon>
        <taxon>Magnoliopsida</taxon>
        <taxon>Ranunculales</taxon>
        <taxon>Berberidaceae</taxon>
        <taxon>Podophylloideae</taxon>
        <taxon>Epimedieae</taxon>
        <taxon>Epimedium</taxon>
    </lineage>
</organism>
<dbReference type="GO" id="GO:0008171">
    <property type="term" value="F:O-methyltransferase activity"/>
    <property type="evidence" value="ECO:0007669"/>
    <property type="project" value="InterPro"/>
</dbReference>
<evidence type="ECO:0000259" key="6">
    <source>
        <dbReference type="Pfam" id="PF08100"/>
    </source>
</evidence>
<name>A0A6N0C876_9MAGN</name>
<proteinExistence type="evidence at transcript level"/>
<dbReference type="SUPFAM" id="SSF46785">
    <property type="entry name" value="Winged helix' DNA-binding domain"/>
    <property type="match status" value="1"/>
</dbReference>
<evidence type="ECO:0000313" key="7">
    <source>
        <dbReference type="EMBL" id="QKO29237.1"/>
    </source>
</evidence>
<dbReference type="Gene3D" id="1.10.10.10">
    <property type="entry name" value="Winged helix-like DNA-binding domain superfamily/Winged helix DNA-binding domain"/>
    <property type="match status" value="1"/>
</dbReference>
<keyword evidence="1 7" id="KW-0489">Methyltransferase</keyword>
<dbReference type="InterPro" id="IPR029063">
    <property type="entry name" value="SAM-dependent_MTases_sf"/>
</dbReference>
<dbReference type="PROSITE" id="PS51683">
    <property type="entry name" value="SAM_OMT_II"/>
    <property type="match status" value="1"/>
</dbReference>
<dbReference type="FunFam" id="1.10.10.10:FF:000357">
    <property type="entry name" value="Caffeic acid 3-O-methyltransferase"/>
    <property type="match status" value="1"/>
</dbReference>
<dbReference type="GO" id="GO:0032259">
    <property type="term" value="P:methylation"/>
    <property type="evidence" value="ECO:0007669"/>
    <property type="project" value="UniProtKB-KW"/>
</dbReference>
<dbReference type="InterPro" id="IPR036388">
    <property type="entry name" value="WH-like_DNA-bd_sf"/>
</dbReference>
<dbReference type="Pfam" id="PF00891">
    <property type="entry name" value="Methyltransf_2"/>
    <property type="match status" value="1"/>
</dbReference>